<dbReference type="OMA" id="WCYAASE"/>
<organism evidence="2">
    <name type="scientific">Perkinsus marinus (strain ATCC 50983 / TXsc)</name>
    <dbReference type="NCBI Taxonomy" id="423536"/>
    <lineage>
        <taxon>Eukaryota</taxon>
        <taxon>Sar</taxon>
        <taxon>Alveolata</taxon>
        <taxon>Perkinsozoa</taxon>
        <taxon>Perkinsea</taxon>
        <taxon>Perkinsida</taxon>
        <taxon>Perkinsidae</taxon>
        <taxon>Perkinsus</taxon>
    </lineage>
</organism>
<reference evidence="1 2" key="1">
    <citation type="submission" date="2008-07" db="EMBL/GenBank/DDBJ databases">
        <authorList>
            <person name="El-Sayed N."/>
            <person name="Caler E."/>
            <person name="Inman J."/>
            <person name="Amedeo P."/>
            <person name="Hass B."/>
            <person name="Wortman J."/>
        </authorList>
    </citation>
    <scope>NUCLEOTIDE SEQUENCE [LARGE SCALE GENOMIC DNA]</scope>
    <source>
        <strain evidence="2">ATCC 50983 / TXsc</strain>
    </source>
</reference>
<dbReference type="Proteomes" id="UP000007800">
    <property type="component" value="Unassembled WGS sequence"/>
</dbReference>
<keyword evidence="2" id="KW-1185">Reference proteome</keyword>
<accession>C5L4J7</accession>
<dbReference type="GeneID" id="9064549"/>
<name>C5L4J7_PERM5</name>
<dbReference type="OrthoDB" id="427921at2759"/>
<protein>
    <submittedName>
        <fullName evidence="1">Uncharacterized protein</fullName>
    </submittedName>
</protein>
<sequence>MGNLVCKENDAYSEFVALMDRTSQYTGQMVDSMSYLKANLDGVASITSAPLSRTLNLTAMAYTLFMNYRDVAIVTGTMPSPVTIGEDPTPSYERMVSDIRASPEQFLEGLMNRRAQDVSLWTLNKLHSILVDPDFNPDALAQWCYAASEVCQFLVVSNQGRRCIQFGLAVGNHQTRPDGA</sequence>
<proteinExistence type="predicted"/>
<dbReference type="RefSeq" id="XP_002776512.1">
    <property type="nucleotide sequence ID" value="XM_002776466.1"/>
</dbReference>
<evidence type="ECO:0000313" key="2">
    <source>
        <dbReference type="Proteomes" id="UP000007800"/>
    </source>
</evidence>
<evidence type="ECO:0000313" key="1">
    <source>
        <dbReference type="EMBL" id="EER08328.1"/>
    </source>
</evidence>
<dbReference type="InParanoid" id="C5L4J7"/>
<gene>
    <name evidence="1" type="ORF">Pmar_PMAR002703</name>
</gene>
<dbReference type="AlphaFoldDB" id="C5L4J7"/>
<dbReference type="EMBL" id="GG679091">
    <property type="protein sequence ID" value="EER08328.1"/>
    <property type="molecule type" value="Genomic_DNA"/>
</dbReference>